<keyword evidence="1" id="KW-0472">Membrane</keyword>
<keyword evidence="3" id="KW-1185">Reference proteome</keyword>
<evidence type="ECO:0000313" key="2">
    <source>
        <dbReference type="EMBL" id="QGG53764.1"/>
    </source>
</evidence>
<organism evidence="2 3">
    <name type="scientific">Lysinibacillus pakistanensis</name>
    <dbReference type="NCBI Taxonomy" id="759811"/>
    <lineage>
        <taxon>Bacteria</taxon>
        <taxon>Bacillati</taxon>
        <taxon>Bacillota</taxon>
        <taxon>Bacilli</taxon>
        <taxon>Bacillales</taxon>
        <taxon>Bacillaceae</taxon>
        <taxon>Lysinibacillus</taxon>
    </lineage>
</organism>
<evidence type="ECO:0000256" key="1">
    <source>
        <dbReference type="SAM" id="Phobius"/>
    </source>
</evidence>
<proteinExistence type="predicted"/>
<sequence>MLKTRIGYIICFSIILGLFVFSKSINTKSMVEKRLDFLEPPEPTTIFDSPLPFEKGTEVHFPTDVISISEVLKEGTRIAFKIIKSELNYIRPIYKKTGIALLEDRAIFLLEYTSTAYSRDLDLYLVVFQTNITDVFTKGNLFY</sequence>
<dbReference type="Proteomes" id="UP000373269">
    <property type="component" value="Chromosome"/>
</dbReference>
<reference evidence="2 3" key="1">
    <citation type="submission" date="2019-11" db="EMBL/GenBank/DDBJ databases">
        <title>Whole Genome Sequencing and Comparative Genomic Analyses of Lysinibacillus pakistanensis LZH-9, a Halotolerant Strain with Excellent COD Removal Capability.</title>
        <authorList>
            <person name="Zhou H."/>
        </authorList>
    </citation>
    <scope>NUCLEOTIDE SEQUENCE [LARGE SCALE GENOMIC DNA]</scope>
    <source>
        <strain evidence="2 3">LZH-9</strain>
    </source>
</reference>
<keyword evidence="1" id="KW-1133">Transmembrane helix</keyword>
<dbReference type="RefSeq" id="WP_369594190.1">
    <property type="nucleotide sequence ID" value="NZ_CP045835.1"/>
</dbReference>
<gene>
    <name evidence="2" type="ORF">GDS87_24140</name>
</gene>
<feature type="transmembrane region" description="Helical" evidence="1">
    <location>
        <begin position="6"/>
        <end position="25"/>
    </location>
</feature>
<evidence type="ECO:0000313" key="3">
    <source>
        <dbReference type="Proteomes" id="UP000373269"/>
    </source>
</evidence>
<keyword evidence="1" id="KW-0812">Transmembrane</keyword>
<protein>
    <submittedName>
        <fullName evidence="2">Uncharacterized protein</fullName>
    </submittedName>
</protein>
<name>A0ABX6DGT3_9BACI</name>
<dbReference type="EMBL" id="CP045835">
    <property type="protein sequence ID" value="QGG53764.1"/>
    <property type="molecule type" value="Genomic_DNA"/>
</dbReference>
<accession>A0ABX6DGT3</accession>